<dbReference type="Gene3D" id="1.10.1370.10">
    <property type="entry name" value="Neurolysin, domain 3"/>
    <property type="match status" value="1"/>
</dbReference>
<dbReference type="GO" id="GO:0046872">
    <property type="term" value="F:metal ion binding"/>
    <property type="evidence" value="ECO:0007669"/>
    <property type="project" value="UniProtKB-UniRule"/>
</dbReference>
<dbReference type="GO" id="GO:0004222">
    <property type="term" value="F:metalloendopeptidase activity"/>
    <property type="evidence" value="ECO:0007669"/>
    <property type="project" value="InterPro"/>
</dbReference>
<feature type="domain" description="Peptidase M3A/M3B catalytic" evidence="8">
    <location>
        <begin position="113"/>
        <end position="250"/>
    </location>
</feature>
<keyword evidence="4 7" id="KW-0378">Hydrolase</keyword>
<dbReference type="FunFam" id="1.10.1370.10:FF:000029">
    <property type="entry name" value="Uncharacterized protein"/>
    <property type="match status" value="1"/>
</dbReference>
<evidence type="ECO:0000256" key="3">
    <source>
        <dbReference type="ARBA" id="ARBA00022723"/>
    </source>
</evidence>
<sequence>MLSEEAQRGVRNLRVDFERGGIHLCPEKLDRVNKLNIEICQLCREYNENIVMDPGTVDIYPSSRIPKNLHYLVKPIYSSKSLITKDLSGSRGTLKEKGFRITTDPQTLTSVLQFSSDDEVRKIVYIRGNSVPHANVDVLKRLISARHELAQIMGCRSYAEFSVKPNISVSPKVVTSFLLEMSKMVQAKCIEERKLVMKFKREKCSQSDGDLRPWHETYYMTMMASSAYKLNSSVVGSYFSLSNCIEGLKVLV</sequence>
<evidence type="ECO:0000256" key="2">
    <source>
        <dbReference type="ARBA" id="ARBA00022670"/>
    </source>
</evidence>
<dbReference type="Proteomes" id="UP000289340">
    <property type="component" value="Chromosome 2"/>
</dbReference>
<dbReference type="Pfam" id="PF01432">
    <property type="entry name" value="Peptidase_M3"/>
    <property type="match status" value="1"/>
</dbReference>
<dbReference type="SUPFAM" id="SSF55486">
    <property type="entry name" value="Metalloproteases ('zincins'), catalytic domain"/>
    <property type="match status" value="1"/>
</dbReference>
<organism evidence="9 10">
    <name type="scientific">Glycine soja</name>
    <name type="common">Wild soybean</name>
    <dbReference type="NCBI Taxonomy" id="3848"/>
    <lineage>
        <taxon>Eukaryota</taxon>
        <taxon>Viridiplantae</taxon>
        <taxon>Streptophyta</taxon>
        <taxon>Embryophyta</taxon>
        <taxon>Tracheophyta</taxon>
        <taxon>Spermatophyta</taxon>
        <taxon>Magnoliopsida</taxon>
        <taxon>eudicotyledons</taxon>
        <taxon>Gunneridae</taxon>
        <taxon>Pentapetalae</taxon>
        <taxon>rosids</taxon>
        <taxon>fabids</taxon>
        <taxon>Fabales</taxon>
        <taxon>Fabaceae</taxon>
        <taxon>Papilionoideae</taxon>
        <taxon>50 kb inversion clade</taxon>
        <taxon>NPAAA clade</taxon>
        <taxon>indigoferoid/millettioid clade</taxon>
        <taxon>Phaseoleae</taxon>
        <taxon>Glycine</taxon>
        <taxon>Glycine subgen. Soja</taxon>
    </lineage>
</organism>
<proteinExistence type="inferred from homology"/>
<evidence type="ECO:0000256" key="5">
    <source>
        <dbReference type="ARBA" id="ARBA00022833"/>
    </source>
</evidence>
<keyword evidence="6 7" id="KW-0482">Metalloprotease</keyword>
<gene>
    <name evidence="9" type="ORF">D0Y65_003086</name>
</gene>
<evidence type="ECO:0000259" key="8">
    <source>
        <dbReference type="Pfam" id="PF01432"/>
    </source>
</evidence>
<keyword evidence="10" id="KW-1185">Reference proteome</keyword>
<evidence type="ECO:0000256" key="1">
    <source>
        <dbReference type="ARBA" id="ARBA00006040"/>
    </source>
</evidence>
<protein>
    <submittedName>
        <fullName evidence="9">Mitochondrial intermediate peptidase, mitochondrial</fullName>
    </submittedName>
</protein>
<comment type="cofactor">
    <cofactor evidence="7">
        <name>Zn(2+)</name>
        <dbReference type="ChEBI" id="CHEBI:29105"/>
    </cofactor>
    <text evidence="7">Binds 1 zinc ion.</text>
</comment>
<evidence type="ECO:0000313" key="10">
    <source>
        <dbReference type="Proteomes" id="UP000289340"/>
    </source>
</evidence>
<evidence type="ECO:0000313" key="9">
    <source>
        <dbReference type="EMBL" id="RZC23600.1"/>
    </source>
</evidence>
<reference evidence="9 10" key="1">
    <citation type="submission" date="2018-09" db="EMBL/GenBank/DDBJ databases">
        <title>A high-quality reference genome of wild soybean provides a powerful tool to mine soybean genomes.</title>
        <authorList>
            <person name="Xie M."/>
            <person name="Chung C.Y.L."/>
            <person name="Li M.-W."/>
            <person name="Wong F.-L."/>
            <person name="Chan T.-F."/>
            <person name="Lam H.-M."/>
        </authorList>
    </citation>
    <scope>NUCLEOTIDE SEQUENCE [LARGE SCALE GENOMIC DNA]</scope>
    <source>
        <strain evidence="10">cv. W05</strain>
        <tissue evidence="9">Hypocotyl of etiolated seedlings</tissue>
    </source>
</reference>
<evidence type="ECO:0000256" key="7">
    <source>
        <dbReference type="RuleBase" id="RU003435"/>
    </source>
</evidence>
<accession>A0A445LK27</accession>
<dbReference type="GO" id="GO:0006518">
    <property type="term" value="P:peptide metabolic process"/>
    <property type="evidence" value="ECO:0007669"/>
    <property type="project" value="TreeGrafter"/>
</dbReference>
<comment type="caution">
    <text evidence="9">The sequence shown here is derived from an EMBL/GenBank/DDBJ whole genome shotgun (WGS) entry which is preliminary data.</text>
</comment>
<evidence type="ECO:0000256" key="4">
    <source>
        <dbReference type="ARBA" id="ARBA00022801"/>
    </source>
</evidence>
<dbReference type="EMBL" id="QZWG01000002">
    <property type="protein sequence ID" value="RZC23600.1"/>
    <property type="molecule type" value="Genomic_DNA"/>
</dbReference>
<dbReference type="InterPro" id="IPR024077">
    <property type="entry name" value="Neurolysin/TOP_dom2"/>
</dbReference>
<dbReference type="InterPro" id="IPR001567">
    <property type="entry name" value="Pept_M3A_M3B_dom"/>
</dbReference>
<dbReference type="GO" id="GO:0006508">
    <property type="term" value="P:proteolysis"/>
    <property type="evidence" value="ECO:0007669"/>
    <property type="project" value="UniProtKB-KW"/>
</dbReference>
<keyword evidence="2 7" id="KW-0645">Protease</keyword>
<keyword evidence="5 7" id="KW-0862">Zinc</keyword>
<evidence type="ECO:0000256" key="6">
    <source>
        <dbReference type="ARBA" id="ARBA00023049"/>
    </source>
</evidence>
<dbReference type="PANTHER" id="PTHR11804">
    <property type="entry name" value="PROTEASE M3 THIMET OLIGOPEPTIDASE-RELATED"/>
    <property type="match status" value="1"/>
</dbReference>
<dbReference type="AlphaFoldDB" id="A0A445LK27"/>
<keyword evidence="3 7" id="KW-0479">Metal-binding</keyword>
<comment type="similarity">
    <text evidence="1 7">Belongs to the peptidase M3 family.</text>
</comment>
<dbReference type="InterPro" id="IPR045090">
    <property type="entry name" value="Pept_M3A_M3B"/>
</dbReference>
<name>A0A445LK27_GLYSO</name>
<dbReference type="PANTHER" id="PTHR11804:SF79">
    <property type="entry name" value="MITOCHONDRIAL INTERMEDIATE PEPTIDASE"/>
    <property type="match status" value="1"/>
</dbReference>